<protein>
    <submittedName>
        <fullName evidence="1">Uncharacterized protein</fullName>
    </submittedName>
</protein>
<accession>A0A059BHT0</accession>
<dbReference type="Gramene" id="KCW65235">
    <property type="protein sequence ID" value="KCW65235"/>
    <property type="gene ID" value="EUGRSUZ_G02716"/>
</dbReference>
<evidence type="ECO:0000313" key="1">
    <source>
        <dbReference type="EMBL" id="KCW65235.1"/>
    </source>
</evidence>
<dbReference type="EMBL" id="KK198759">
    <property type="protein sequence ID" value="KCW65235.1"/>
    <property type="molecule type" value="Genomic_DNA"/>
</dbReference>
<sequence length="86" mass="9462">MDLFLVWLYVNSGSKRKPVIPVVSIEQLVTVDAGHFEAVVLPDVVPLIDTFVSVLTRMALTSVNGMFHSFLMEENALTLGTIDQNA</sequence>
<reference evidence="1" key="1">
    <citation type="submission" date="2013-07" db="EMBL/GenBank/DDBJ databases">
        <title>The genome of Eucalyptus grandis.</title>
        <authorList>
            <person name="Schmutz J."/>
            <person name="Hayes R."/>
            <person name="Myburg A."/>
            <person name="Tuskan G."/>
            <person name="Grattapaglia D."/>
            <person name="Rokhsar D.S."/>
        </authorList>
    </citation>
    <scope>NUCLEOTIDE SEQUENCE</scope>
    <source>
        <tissue evidence="1">Leaf extractions</tissue>
    </source>
</reference>
<dbReference type="STRING" id="71139.A0A059BHT0"/>
<dbReference type="InParanoid" id="A0A059BHT0"/>
<proteinExistence type="predicted"/>
<dbReference type="AlphaFoldDB" id="A0A059BHT0"/>
<name>A0A059BHT0_EUCGR</name>
<organism evidence="1">
    <name type="scientific">Eucalyptus grandis</name>
    <name type="common">Flooded gum</name>
    <dbReference type="NCBI Taxonomy" id="71139"/>
    <lineage>
        <taxon>Eukaryota</taxon>
        <taxon>Viridiplantae</taxon>
        <taxon>Streptophyta</taxon>
        <taxon>Embryophyta</taxon>
        <taxon>Tracheophyta</taxon>
        <taxon>Spermatophyta</taxon>
        <taxon>Magnoliopsida</taxon>
        <taxon>eudicotyledons</taxon>
        <taxon>Gunneridae</taxon>
        <taxon>Pentapetalae</taxon>
        <taxon>rosids</taxon>
        <taxon>malvids</taxon>
        <taxon>Myrtales</taxon>
        <taxon>Myrtaceae</taxon>
        <taxon>Myrtoideae</taxon>
        <taxon>Eucalypteae</taxon>
        <taxon>Eucalyptus</taxon>
    </lineage>
</organism>
<gene>
    <name evidence="1" type="ORF">EUGRSUZ_G02716</name>
</gene>